<dbReference type="Proteomes" id="UP001589693">
    <property type="component" value="Unassembled WGS sequence"/>
</dbReference>
<dbReference type="EMBL" id="JBHLZU010000014">
    <property type="protein sequence ID" value="MFB9905636.1"/>
    <property type="molecule type" value="Genomic_DNA"/>
</dbReference>
<keyword evidence="3" id="KW-1185">Reference proteome</keyword>
<name>A0ABV5ZXL0_9PSEU</name>
<evidence type="ECO:0000256" key="1">
    <source>
        <dbReference type="SAM" id="Phobius"/>
    </source>
</evidence>
<reference evidence="2 3" key="1">
    <citation type="submission" date="2024-09" db="EMBL/GenBank/DDBJ databases">
        <authorList>
            <person name="Sun Q."/>
            <person name="Mori K."/>
        </authorList>
    </citation>
    <scope>NUCLEOTIDE SEQUENCE [LARGE SCALE GENOMIC DNA]</scope>
    <source>
        <strain evidence="2 3">TBRC 7907</strain>
    </source>
</reference>
<organism evidence="2 3">
    <name type="scientific">Allokutzneria oryzae</name>
    <dbReference type="NCBI Taxonomy" id="1378989"/>
    <lineage>
        <taxon>Bacteria</taxon>
        <taxon>Bacillati</taxon>
        <taxon>Actinomycetota</taxon>
        <taxon>Actinomycetes</taxon>
        <taxon>Pseudonocardiales</taxon>
        <taxon>Pseudonocardiaceae</taxon>
        <taxon>Allokutzneria</taxon>
    </lineage>
</organism>
<evidence type="ECO:0000313" key="2">
    <source>
        <dbReference type="EMBL" id="MFB9905636.1"/>
    </source>
</evidence>
<feature type="transmembrane region" description="Helical" evidence="1">
    <location>
        <begin position="60"/>
        <end position="78"/>
    </location>
</feature>
<sequence length="152" mass="16860">MADSSPETGYAMELANGSYEWYRSRAVLTRRAHRVSEVVLLVVSAAIPISAVLWSTNAVVPAILGAVIVVVSGMRTAFHWHENYIRFSRAREAVEFERRLYRTRAAPYGDAATRDQVLVTAVSRIEHEEMAGWVTIASRARSEEPTSEPGPA</sequence>
<evidence type="ECO:0000313" key="3">
    <source>
        <dbReference type="Proteomes" id="UP001589693"/>
    </source>
</evidence>
<dbReference type="NCBIfam" id="NF033634">
    <property type="entry name" value="SLATT_1"/>
    <property type="match status" value="1"/>
</dbReference>
<dbReference type="Pfam" id="PF14015">
    <property type="entry name" value="DUF4231"/>
    <property type="match status" value="1"/>
</dbReference>
<dbReference type="InterPro" id="IPR025325">
    <property type="entry name" value="DUF4231"/>
</dbReference>
<comment type="caution">
    <text evidence="2">The sequence shown here is derived from an EMBL/GenBank/DDBJ whole genome shotgun (WGS) entry which is preliminary data.</text>
</comment>
<keyword evidence="1" id="KW-1133">Transmembrane helix</keyword>
<feature type="transmembrane region" description="Helical" evidence="1">
    <location>
        <begin position="35"/>
        <end position="54"/>
    </location>
</feature>
<gene>
    <name evidence="2" type="ORF">ACFFQA_17015</name>
</gene>
<keyword evidence="1" id="KW-0812">Transmembrane</keyword>
<proteinExistence type="predicted"/>
<keyword evidence="1" id="KW-0472">Membrane</keyword>
<protein>
    <submittedName>
        <fullName evidence="2">DUF4231 domain-containing protein</fullName>
    </submittedName>
</protein>
<accession>A0ABV5ZXL0</accession>
<dbReference type="RefSeq" id="WP_377852939.1">
    <property type="nucleotide sequence ID" value="NZ_JBHLZU010000014.1"/>
</dbReference>